<dbReference type="OMA" id="ENANPVQ"/>
<dbReference type="KEGG" id="tan:TA14100"/>
<dbReference type="Proteomes" id="UP000001950">
    <property type="component" value="Chromosome 2"/>
</dbReference>
<dbReference type="eggNOG" id="ENOG502S1Y7">
    <property type="taxonomic scope" value="Eukaryota"/>
</dbReference>
<evidence type="ECO:0008006" key="4">
    <source>
        <dbReference type="Google" id="ProtNLM"/>
    </source>
</evidence>
<feature type="compositionally biased region" description="Basic and acidic residues" evidence="1">
    <location>
        <begin position="62"/>
        <end position="72"/>
    </location>
</feature>
<gene>
    <name evidence="2" type="ORF">TA14100</name>
</gene>
<dbReference type="InParanoid" id="Q4UEV9"/>
<dbReference type="STRING" id="5874.Q4UEV9"/>
<dbReference type="OrthoDB" id="206969at2759"/>
<dbReference type="GeneID" id="3861598"/>
<feature type="compositionally biased region" description="Low complexity" evidence="1">
    <location>
        <begin position="1"/>
        <end position="10"/>
    </location>
</feature>
<dbReference type="Pfam" id="PF10253">
    <property type="entry name" value="PRCC"/>
    <property type="match status" value="1"/>
</dbReference>
<dbReference type="AlphaFoldDB" id="Q4UEV9"/>
<keyword evidence="3" id="KW-1185">Reference proteome</keyword>
<name>Q4UEV9_THEAN</name>
<accession>Q4UEV9</accession>
<evidence type="ECO:0000256" key="1">
    <source>
        <dbReference type="SAM" id="MobiDB-lite"/>
    </source>
</evidence>
<proteinExistence type="predicted"/>
<feature type="region of interest" description="Disordered" evidence="1">
    <location>
        <begin position="120"/>
        <end position="148"/>
    </location>
</feature>
<protein>
    <recommendedName>
        <fullName evidence="4">Mitotic checkpoint regulator, MAD2B-interacting</fullName>
    </recommendedName>
</protein>
<dbReference type="EMBL" id="CR940348">
    <property type="protein sequence ID" value="CAI74380.1"/>
    <property type="molecule type" value="Genomic_DNA"/>
</dbReference>
<reference evidence="2 3" key="1">
    <citation type="journal article" date="2005" name="Science">
        <title>Genome of the host-cell transforming parasite Theileria annulata compared with T. parva.</title>
        <authorList>
            <person name="Pain A."/>
            <person name="Renauld H."/>
            <person name="Berriman M."/>
            <person name="Murphy L."/>
            <person name="Yeats C.A."/>
            <person name="Weir W."/>
            <person name="Kerhornou A."/>
            <person name="Aslett M."/>
            <person name="Bishop R."/>
            <person name="Bouchier C."/>
            <person name="Cochet M."/>
            <person name="Coulson R.M.R."/>
            <person name="Cronin A."/>
            <person name="de Villiers E.P."/>
            <person name="Fraser A."/>
            <person name="Fosker N."/>
            <person name="Gardner M."/>
            <person name="Goble A."/>
            <person name="Griffiths-Jones S."/>
            <person name="Harris D.E."/>
            <person name="Katzer F."/>
            <person name="Larke N."/>
            <person name="Lord A."/>
            <person name="Maser P."/>
            <person name="McKellar S."/>
            <person name="Mooney P."/>
            <person name="Morton F."/>
            <person name="Nene V."/>
            <person name="O'Neil S."/>
            <person name="Price C."/>
            <person name="Quail M.A."/>
            <person name="Rabbinowitsch E."/>
            <person name="Rawlings N.D."/>
            <person name="Rutter S."/>
            <person name="Saunders D."/>
            <person name="Seeger K."/>
            <person name="Shah T."/>
            <person name="Squares R."/>
            <person name="Squares S."/>
            <person name="Tivey A."/>
            <person name="Walker A.R."/>
            <person name="Woodward J."/>
            <person name="Dobbelaere D.A.E."/>
            <person name="Langsley G."/>
            <person name="Rajandream M.A."/>
            <person name="McKeever D."/>
            <person name="Shiels B."/>
            <person name="Tait A."/>
            <person name="Barrell B.G."/>
            <person name="Hall N."/>
        </authorList>
    </citation>
    <scope>NUCLEOTIDE SEQUENCE [LARGE SCALE GENOMIC DNA]</scope>
    <source>
        <strain evidence="3">Ankara</strain>
    </source>
</reference>
<dbReference type="RefSeq" id="XP_952112.1">
    <property type="nucleotide sequence ID" value="XM_947019.1"/>
</dbReference>
<feature type="compositionally biased region" description="Low complexity" evidence="1">
    <location>
        <begin position="19"/>
        <end position="61"/>
    </location>
</feature>
<feature type="region of interest" description="Disordered" evidence="1">
    <location>
        <begin position="1"/>
        <end position="72"/>
    </location>
</feature>
<organism evidence="2 3">
    <name type="scientific">Theileria annulata</name>
    <dbReference type="NCBI Taxonomy" id="5874"/>
    <lineage>
        <taxon>Eukaryota</taxon>
        <taxon>Sar</taxon>
        <taxon>Alveolata</taxon>
        <taxon>Apicomplexa</taxon>
        <taxon>Aconoidasida</taxon>
        <taxon>Piroplasmida</taxon>
        <taxon>Theileriidae</taxon>
        <taxon>Theileria</taxon>
    </lineage>
</organism>
<sequence length="287" mass="33015">MDWLNSALSDSDSDDSDHSANNNLNDHNINTSTVDNSDNTDDNVNNSTIVDNNNNKISNINDDNKTDNSKVEEKDIICKNKVEPAEVGKKDKSGGLFTINRKLRRIEKFDNVKIKSQELTESDLLESQPSNTDDKLNNLPDSKPSEINDDKEVYEEGIDYNEAMTSFNKSNVNFDKLLKSSQWLGPKVKVTDIKADDLLLSKLDKERNYTCNKEILYEGVKRFNMPTRLMETEDGQVITTNVARRTQKRKHQINWLAMEAQDKEAEIMEQTIHMRKSKRETQMKYGW</sequence>
<dbReference type="InterPro" id="IPR018800">
    <property type="entry name" value="PRCC"/>
</dbReference>
<dbReference type="VEuPathDB" id="PiroplasmaDB:TA14100"/>
<evidence type="ECO:0000313" key="3">
    <source>
        <dbReference type="Proteomes" id="UP000001950"/>
    </source>
</evidence>
<evidence type="ECO:0000313" key="2">
    <source>
        <dbReference type="EMBL" id="CAI74380.1"/>
    </source>
</evidence>